<reference evidence="1 2" key="1">
    <citation type="submission" date="2019-03" db="EMBL/GenBank/DDBJ databases">
        <title>Genomic Encyclopedia of Type Strains, Phase IV (KMG-IV): sequencing the most valuable type-strain genomes for metagenomic binning, comparative biology and taxonomic classification.</title>
        <authorList>
            <person name="Goeker M."/>
        </authorList>
    </citation>
    <scope>NUCLEOTIDE SEQUENCE [LARGE SCALE GENOMIC DNA]</scope>
    <source>
        <strain evidence="1 2">DSM 100309</strain>
    </source>
</reference>
<gene>
    <name evidence="1" type="ORF">EDC63_10771</name>
</gene>
<evidence type="ECO:0000313" key="1">
    <source>
        <dbReference type="EMBL" id="TCV86383.1"/>
    </source>
</evidence>
<dbReference type="Proteomes" id="UP000295367">
    <property type="component" value="Unassembled WGS sequence"/>
</dbReference>
<dbReference type="OrthoDB" id="9800518at2"/>
<dbReference type="RefSeq" id="WP_124945213.1">
    <property type="nucleotide sequence ID" value="NZ_BHVT01000009.1"/>
</dbReference>
<evidence type="ECO:0000313" key="2">
    <source>
        <dbReference type="Proteomes" id="UP000295367"/>
    </source>
</evidence>
<proteinExistence type="predicted"/>
<accession>A0A4R3Y7X5</accession>
<name>A0A4R3Y7X5_9PROT</name>
<keyword evidence="2" id="KW-1185">Reference proteome</keyword>
<comment type="caution">
    <text evidence="1">The sequence shown here is derived from an EMBL/GenBank/DDBJ whole genome shotgun (WGS) entry which is preliminary data.</text>
</comment>
<sequence>MPKLPRSLRDWHSDAFVQTLKNEIVELKTGTLPLHQGISQGGYVDDSNISATVLSTTETEHTILTKVGIFFTEIVICCGCGDDPMPQNAYCEMHISINKATAEAEFIIIQEAI</sequence>
<organism evidence="1 2">
    <name type="scientific">Sulfurirhabdus autotrophica</name>
    <dbReference type="NCBI Taxonomy" id="1706046"/>
    <lineage>
        <taxon>Bacteria</taxon>
        <taxon>Pseudomonadati</taxon>
        <taxon>Pseudomonadota</taxon>
        <taxon>Betaproteobacteria</taxon>
        <taxon>Nitrosomonadales</taxon>
        <taxon>Sulfuricellaceae</taxon>
        <taxon>Sulfurirhabdus</taxon>
    </lineage>
</organism>
<protein>
    <submittedName>
        <fullName evidence="1">Uncharacterized protein</fullName>
    </submittedName>
</protein>
<dbReference type="EMBL" id="SMCO01000007">
    <property type="protein sequence ID" value="TCV86383.1"/>
    <property type="molecule type" value="Genomic_DNA"/>
</dbReference>
<dbReference type="AlphaFoldDB" id="A0A4R3Y7X5"/>